<evidence type="ECO:0000259" key="4">
    <source>
        <dbReference type="PROSITE" id="PS51186"/>
    </source>
</evidence>
<dbReference type="InterPro" id="IPR016181">
    <property type="entry name" value="Acyl_CoA_acyltransferase"/>
</dbReference>
<dbReference type="CDD" id="cd04301">
    <property type="entry name" value="NAT_SF"/>
    <property type="match status" value="1"/>
</dbReference>
<dbReference type="PANTHER" id="PTHR43877">
    <property type="entry name" value="AMINOALKYLPHOSPHONATE N-ACETYLTRANSFERASE-RELATED-RELATED"/>
    <property type="match status" value="1"/>
</dbReference>
<organism evidence="5 6">
    <name type="scientific">Aeromicrobium yanjiei</name>
    <dbReference type="NCBI Taxonomy" id="2662028"/>
    <lineage>
        <taxon>Bacteria</taxon>
        <taxon>Bacillati</taxon>
        <taxon>Actinomycetota</taxon>
        <taxon>Actinomycetes</taxon>
        <taxon>Propionibacteriales</taxon>
        <taxon>Nocardioidaceae</taxon>
        <taxon>Aeromicrobium</taxon>
    </lineage>
</organism>
<dbReference type="InterPro" id="IPR050832">
    <property type="entry name" value="Bact_Acetyltransf"/>
</dbReference>
<comment type="function">
    <text evidence="3">Acetylates the N-terminal alanine of ribosomal protein bS18.</text>
</comment>
<dbReference type="Pfam" id="PF00583">
    <property type="entry name" value="Acetyltransf_1"/>
    <property type="match status" value="1"/>
</dbReference>
<evidence type="ECO:0000313" key="6">
    <source>
        <dbReference type="Proteomes" id="UP000392064"/>
    </source>
</evidence>
<dbReference type="GO" id="GO:0005737">
    <property type="term" value="C:cytoplasm"/>
    <property type="evidence" value="ECO:0007669"/>
    <property type="project" value="UniProtKB-SubCell"/>
</dbReference>
<dbReference type="EMBL" id="CP045737">
    <property type="protein sequence ID" value="QGG42531.1"/>
    <property type="molecule type" value="Genomic_DNA"/>
</dbReference>
<evidence type="ECO:0000313" key="5">
    <source>
        <dbReference type="EMBL" id="QGG42531.1"/>
    </source>
</evidence>
<name>A0A5Q2ML46_9ACTN</name>
<dbReference type="AlphaFoldDB" id="A0A5Q2ML46"/>
<dbReference type="SUPFAM" id="SSF55729">
    <property type="entry name" value="Acyl-CoA N-acyltransferases (Nat)"/>
    <property type="match status" value="1"/>
</dbReference>
<protein>
    <recommendedName>
        <fullName evidence="3">[Ribosomal protein bS18]-alanine N-acetyltransferase</fullName>
        <ecNumber evidence="3">2.3.1.266</ecNumber>
    </recommendedName>
</protein>
<proteinExistence type="inferred from homology"/>
<reference evidence="5 6" key="1">
    <citation type="submission" date="2019-11" db="EMBL/GenBank/DDBJ databases">
        <authorList>
            <person name="Li J."/>
        </authorList>
    </citation>
    <scope>NUCLEOTIDE SEQUENCE [LARGE SCALE GENOMIC DNA]</scope>
    <source>
        <strain evidence="5 6">MF47</strain>
    </source>
</reference>
<evidence type="ECO:0000256" key="1">
    <source>
        <dbReference type="ARBA" id="ARBA00022679"/>
    </source>
</evidence>
<dbReference type="GO" id="GO:0008999">
    <property type="term" value="F:protein-N-terminal-alanine acetyltransferase activity"/>
    <property type="evidence" value="ECO:0007669"/>
    <property type="project" value="UniProtKB-EC"/>
</dbReference>
<sequence>MTREATEADVAAIAAIEQACFGGSAWSEALVREEVVSDRHVVLVDDDLTAYGAVSLAGETADLDRIAVLPGARGRGIARDVLEELVDRARDLGAGRLLLEVAADNAPAIGLYESFGFDTISTRRGYYAGGVDALVMELTIAEWR</sequence>
<dbReference type="Gene3D" id="3.40.630.30">
    <property type="match status" value="1"/>
</dbReference>
<keyword evidence="2" id="KW-0012">Acyltransferase</keyword>
<keyword evidence="6" id="KW-1185">Reference proteome</keyword>
<dbReference type="RefSeq" id="WP_153654264.1">
    <property type="nucleotide sequence ID" value="NZ_CP045737.1"/>
</dbReference>
<dbReference type="NCBIfam" id="TIGR01575">
    <property type="entry name" value="rimI"/>
    <property type="match status" value="1"/>
</dbReference>
<dbReference type="Proteomes" id="UP000392064">
    <property type="component" value="Chromosome"/>
</dbReference>
<accession>A0A5Q2ML46</accession>
<dbReference type="KEGG" id="aef:GEV26_14735"/>
<keyword evidence="3" id="KW-0963">Cytoplasm</keyword>
<comment type="similarity">
    <text evidence="3">Belongs to the acetyltransferase family. RimI subfamily.</text>
</comment>
<gene>
    <name evidence="5" type="primary">rimI</name>
    <name evidence="5" type="ORF">GEV26_14735</name>
</gene>
<dbReference type="InterPro" id="IPR000182">
    <property type="entry name" value="GNAT_dom"/>
</dbReference>
<feature type="domain" description="N-acetyltransferase" evidence="4">
    <location>
        <begin position="1"/>
        <end position="141"/>
    </location>
</feature>
<evidence type="ECO:0000256" key="2">
    <source>
        <dbReference type="ARBA" id="ARBA00023315"/>
    </source>
</evidence>
<dbReference type="InterPro" id="IPR006464">
    <property type="entry name" value="AcTrfase_RimI/Ard1"/>
</dbReference>
<dbReference type="PROSITE" id="PS51186">
    <property type="entry name" value="GNAT"/>
    <property type="match status" value="1"/>
</dbReference>
<evidence type="ECO:0000256" key="3">
    <source>
        <dbReference type="RuleBase" id="RU363094"/>
    </source>
</evidence>
<comment type="subcellular location">
    <subcellularLocation>
        <location evidence="3">Cytoplasm</location>
    </subcellularLocation>
</comment>
<comment type="catalytic activity">
    <reaction evidence="3">
        <text>N-terminal L-alanyl-[ribosomal protein bS18] + acetyl-CoA = N-terminal N(alpha)-acetyl-L-alanyl-[ribosomal protein bS18] + CoA + H(+)</text>
        <dbReference type="Rhea" id="RHEA:43756"/>
        <dbReference type="Rhea" id="RHEA-COMP:10676"/>
        <dbReference type="Rhea" id="RHEA-COMP:10677"/>
        <dbReference type="ChEBI" id="CHEBI:15378"/>
        <dbReference type="ChEBI" id="CHEBI:57287"/>
        <dbReference type="ChEBI" id="CHEBI:57288"/>
        <dbReference type="ChEBI" id="CHEBI:64718"/>
        <dbReference type="ChEBI" id="CHEBI:83683"/>
        <dbReference type="EC" id="2.3.1.266"/>
    </reaction>
</comment>
<dbReference type="EC" id="2.3.1.266" evidence="3"/>
<keyword evidence="1 5" id="KW-0808">Transferase</keyword>